<evidence type="ECO:0000256" key="1">
    <source>
        <dbReference type="ARBA" id="ARBA00007689"/>
    </source>
</evidence>
<protein>
    <recommendedName>
        <fullName evidence="2">YCII-related domain-containing protein</fullName>
    </recommendedName>
</protein>
<reference evidence="3 4" key="1">
    <citation type="submission" date="2019-10" db="EMBL/GenBank/DDBJ databases">
        <title>Alcanivorax sp.PA15-N-34 draft genome sequence.</title>
        <authorList>
            <person name="Liao X."/>
            <person name="Shao Z."/>
        </authorList>
    </citation>
    <scope>NUCLEOTIDE SEQUENCE [LARGE SCALE GENOMIC DNA]</scope>
    <source>
        <strain evidence="3 4">PA15-N-34</strain>
    </source>
</reference>
<organism evidence="3 4">
    <name type="scientific">Alcanivorax sediminis</name>
    <dbReference type="NCBI Taxonomy" id="2663008"/>
    <lineage>
        <taxon>Bacteria</taxon>
        <taxon>Pseudomonadati</taxon>
        <taxon>Pseudomonadota</taxon>
        <taxon>Gammaproteobacteria</taxon>
        <taxon>Oceanospirillales</taxon>
        <taxon>Alcanivoracaceae</taxon>
        <taxon>Alcanivorax</taxon>
    </lineage>
</organism>
<proteinExistence type="inferred from homology"/>
<dbReference type="Pfam" id="PF03795">
    <property type="entry name" value="YCII"/>
    <property type="match status" value="1"/>
</dbReference>
<dbReference type="PANTHER" id="PTHR37828:SF1">
    <property type="entry name" value="YCII-RELATED DOMAIN-CONTAINING PROTEIN"/>
    <property type="match status" value="1"/>
</dbReference>
<dbReference type="EMBL" id="WIRE01000001">
    <property type="protein sequence ID" value="MQX53662.1"/>
    <property type="molecule type" value="Genomic_DNA"/>
</dbReference>
<keyword evidence="4" id="KW-1185">Reference proteome</keyword>
<dbReference type="Gene3D" id="3.30.70.1060">
    <property type="entry name" value="Dimeric alpha+beta barrel"/>
    <property type="match status" value="1"/>
</dbReference>
<dbReference type="AlphaFoldDB" id="A0A6N7LTQ1"/>
<evidence type="ECO:0000313" key="3">
    <source>
        <dbReference type="EMBL" id="MQX53662.1"/>
    </source>
</evidence>
<dbReference type="SUPFAM" id="SSF54909">
    <property type="entry name" value="Dimeric alpha+beta barrel"/>
    <property type="match status" value="1"/>
</dbReference>
<accession>A0A6N7LTQ1</accession>
<evidence type="ECO:0000259" key="2">
    <source>
        <dbReference type="Pfam" id="PF03795"/>
    </source>
</evidence>
<gene>
    <name evidence="3" type="ORF">GFN93_10405</name>
</gene>
<evidence type="ECO:0000313" key="4">
    <source>
        <dbReference type="Proteomes" id="UP000469421"/>
    </source>
</evidence>
<comment type="caution">
    <text evidence="3">The sequence shown here is derived from an EMBL/GenBank/DDBJ whole genome shotgun (WGS) entry which is preliminary data.</text>
</comment>
<feature type="domain" description="YCII-related" evidence="2">
    <location>
        <begin position="12"/>
        <end position="76"/>
    </location>
</feature>
<comment type="similarity">
    <text evidence="1">Belongs to the YciI family.</text>
</comment>
<dbReference type="Proteomes" id="UP000469421">
    <property type="component" value="Unassembled WGS sequence"/>
</dbReference>
<name>A0A6N7LTQ1_9GAMM</name>
<dbReference type="InterPro" id="IPR005545">
    <property type="entry name" value="YCII"/>
</dbReference>
<dbReference type="InterPro" id="IPR011008">
    <property type="entry name" value="Dimeric_a/b-barrel"/>
</dbReference>
<dbReference type="RefSeq" id="WP_153501030.1">
    <property type="nucleotide sequence ID" value="NZ_JBMZXE010000013.1"/>
</dbReference>
<sequence length="96" mass="10470">MFIVQLRFSEHRDKAKEYMDAHNAWLRQGFDDGVFLLAGSLDSGMGGGILAHGASRQALEQRVQTDPFVVEGVVTAEVVELAPAKADPRLEFLLAG</sequence>
<dbReference type="PANTHER" id="PTHR37828">
    <property type="entry name" value="GSR2449 PROTEIN"/>
    <property type="match status" value="1"/>
</dbReference>